<evidence type="ECO:0000259" key="1">
    <source>
        <dbReference type="Pfam" id="PF08349"/>
    </source>
</evidence>
<proteinExistence type="predicted"/>
<sequence>MRAQIERRWREEKYAVLFYSQRHYNDIRTYLKNPQATMTTLNEQINEAKQQTLTIGGIQNACSHMWGYFKKYATTQEKQTYQQLLATLTLDGYEMRVFLRALANKYDVRYLQQSTILQLN</sequence>
<gene>
    <name evidence="2" type="ORF">K8V30_00670</name>
</gene>
<dbReference type="Proteomes" id="UP000700212">
    <property type="component" value="Unassembled WGS sequence"/>
</dbReference>
<dbReference type="EMBL" id="DYTV01000009">
    <property type="protein sequence ID" value="HJH10201.1"/>
    <property type="molecule type" value="Genomic_DNA"/>
</dbReference>
<evidence type="ECO:0000313" key="3">
    <source>
        <dbReference type="Proteomes" id="UP000700212"/>
    </source>
</evidence>
<evidence type="ECO:0000313" key="2">
    <source>
        <dbReference type="EMBL" id="HJH10201.1"/>
    </source>
</evidence>
<reference evidence="2" key="2">
    <citation type="submission" date="2021-09" db="EMBL/GenBank/DDBJ databases">
        <authorList>
            <person name="Gilroy R."/>
        </authorList>
    </citation>
    <scope>NUCLEOTIDE SEQUENCE</scope>
    <source>
        <strain evidence="2">CHK160-4876</strain>
    </source>
</reference>
<organism evidence="2 3">
    <name type="scientific">Metalysinibacillus jejuensis</name>
    <dbReference type="NCBI Taxonomy" id="914327"/>
    <lineage>
        <taxon>Bacteria</taxon>
        <taxon>Bacillati</taxon>
        <taxon>Bacillota</taxon>
        <taxon>Bacilli</taxon>
        <taxon>Bacillales</taxon>
        <taxon>Caryophanaceae</taxon>
        <taxon>Metalysinibacillus</taxon>
    </lineage>
</organism>
<dbReference type="InterPro" id="IPR013560">
    <property type="entry name" value="DUF1722"/>
</dbReference>
<dbReference type="Pfam" id="PF08349">
    <property type="entry name" value="DUF1722"/>
    <property type="match status" value="1"/>
</dbReference>
<protein>
    <submittedName>
        <fullName evidence="2">YbgA family protein</fullName>
    </submittedName>
</protein>
<accession>A0A921N9S7</accession>
<reference evidence="2" key="1">
    <citation type="journal article" date="2021" name="PeerJ">
        <title>Extensive microbial diversity within the chicken gut microbiome revealed by metagenomics and culture.</title>
        <authorList>
            <person name="Gilroy R."/>
            <person name="Ravi A."/>
            <person name="Getino M."/>
            <person name="Pursley I."/>
            <person name="Horton D.L."/>
            <person name="Alikhan N.F."/>
            <person name="Baker D."/>
            <person name="Gharbi K."/>
            <person name="Hall N."/>
            <person name="Watson M."/>
            <person name="Adriaenssens E.M."/>
            <person name="Foster-Nyarko E."/>
            <person name="Jarju S."/>
            <person name="Secka A."/>
            <person name="Antonio M."/>
            <person name="Oren A."/>
            <person name="Chaudhuri R.R."/>
            <person name="La Ragione R."/>
            <person name="Hildebrand F."/>
            <person name="Pallen M.J."/>
        </authorList>
    </citation>
    <scope>NUCLEOTIDE SEQUENCE</scope>
    <source>
        <strain evidence="2">CHK160-4876</strain>
    </source>
</reference>
<dbReference type="AlphaFoldDB" id="A0A921N9S7"/>
<name>A0A921N9S7_9BACL</name>
<comment type="caution">
    <text evidence="2">The sequence shown here is derived from an EMBL/GenBank/DDBJ whole genome shotgun (WGS) entry which is preliminary data.</text>
</comment>
<feature type="domain" description="DUF1722" evidence="1">
    <location>
        <begin position="13"/>
        <end position="118"/>
    </location>
</feature>